<protein>
    <submittedName>
        <fullName evidence="7">Sigma-70 family RNA polymerase sigma factor</fullName>
    </submittedName>
</protein>
<dbReference type="Pfam" id="PF04542">
    <property type="entry name" value="Sigma70_r2"/>
    <property type="match status" value="1"/>
</dbReference>
<dbReference type="GO" id="GO:0016987">
    <property type="term" value="F:sigma factor activity"/>
    <property type="evidence" value="ECO:0007669"/>
    <property type="project" value="UniProtKB-KW"/>
</dbReference>
<dbReference type="Gene3D" id="1.10.10.10">
    <property type="entry name" value="Winged helix-like DNA-binding domain superfamily/Winged helix DNA-binding domain"/>
    <property type="match status" value="1"/>
</dbReference>
<dbReference type="SUPFAM" id="SSF88659">
    <property type="entry name" value="Sigma3 and sigma4 domains of RNA polymerase sigma factors"/>
    <property type="match status" value="1"/>
</dbReference>
<dbReference type="InterPro" id="IPR013324">
    <property type="entry name" value="RNA_pol_sigma_r3/r4-like"/>
</dbReference>
<dbReference type="NCBIfam" id="TIGR02989">
    <property type="entry name" value="Sig-70_gvs1"/>
    <property type="match status" value="1"/>
</dbReference>
<evidence type="ECO:0000256" key="3">
    <source>
        <dbReference type="ARBA" id="ARBA00023082"/>
    </source>
</evidence>
<dbReference type="InterPro" id="IPR014331">
    <property type="entry name" value="RNA_pol_sigma70_ECF_RHOBA"/>
</dbReference>
<dbReference type="InterPro" id="IPR007627">
    <property type="entry name" value="RNA_pol_sigma70_r2"/>
</dbReference>
<evidence type="ECO:0000256" key="4">
    <source>
        <dbReference type="ARBA" id="ARBA00023163"/>
    </source>
</evidence>
<dbReference type="SUPFAM" id="SSF88946">
    <property type="entry name" value="Sigma2 domain of RNA polymerase sigma factors"/>
    <property type="match status" value="1"/>
</dbReference>
<evidence type="ECO:0000259" key="5">
    <source>
        <dbReference type="Pfam" id="PF04542"/>
    </source>
</evidence>
<dbReference type="PANTHER" id="PTHR43133:SF51">
    <property type="entry name" value="RNA POLYMERASE SIGMA FACTOR"/>
    <property type="match status" value="1"/>
</dbReference>
<dbReference type="PANTHER" id="PTHR43133">
    <property type="entry name" value="RNA POLYMERASE ECF-TYPE SIGMA FACTO"/>
    <property type="match status" value="1"/>
</dbReference>
<dbReference type="NCBIfam" id="TIGR02937">
    <property type="entry name" value="sigma70-ECF"/>
    <property type="match status" value="1"/>
</dbReference>
<dbReference type="InterPro" id="IPR036388">
    <property type="entry name" value="WH-like_DNA-bd_sf"/>
</dbReference>
<name>A0A7C4LJR3_9PLAN</name>
<evidence type="ECO:0000256" key="1">
    <source>
        <dbReference type="ARBA" id="ARBA00010641"/>
    </source>
</evidence>
<dbReference type="Pfam" id="PF08281">
    <property type="entry name" value="Sigma70_r4_2"/>
    <property type="match status" value="1"/>
</dbReference>
<organism evidence="7">
    <name type="scientific">Schlesneria paludicola</name>
    <dbReference type="NCBI Taxonomy" id="360056"/>
    <lineage>
        <taxon>Bacteria</taxon>
        <taxon>Pseudomonadati</taxon>
        <taxon>Planctomycetota</taxon>
        <taxon>Planctomycetia</taxon>
        <taxon>Planctomycetales</taxon>
        <taxon>Planctomycetaceae</taxon>
        <taxon>Schlesneria</taxon>
    </lineage>
</organism>
<keyword evidence="2" id="KW-0805">Transcription regulation</keyword>
<sequence>MGRNDKLDPASATVGDAAAVPNAEFVQLFTRHQRRLYLYILSQVPHPVAAEEILQDANVVIWSKFRQFQPGTNFLAWCTQIANYEILKYRTRRKRERLQFSDEFLQQVAEEALTRSDELERRRDALIDCIQKLRPRDRELIQRRYAPGESGKHLAEELGRPSNSVYQSLGRIRRALWECIQRRLAVES</sequence>
<feature type="domain" description="RNA polymerase sigma factor 70 region 4 type 2" evidence="6">
    <location>
        <begin position="124"/>
        <end position="176"/>
    </location>
</feature>
<dbReference type="AlphaFoldDB" id="A0A7C4LJR3"/>
<dbReference type="InterPro" id="IPR039425">
    <property type="entry name" value="RNA_pol_sigma-70-like"/>
</dbReference>
<dbReference type="InterPro" id="IPR013325">
    <property type="entry name" value="RNA_pol_sigma_r2"/>
</dbReference>
<keyword evidence="4" id="KW-0804">Transcription</keyword>
<dbReference type="InterPro" id="IPR014284">
    <property type="entry name" value="RNA_pol_sigma-70_dom"/>
</dbReference>
<dbReference type="GO" id="GO:0003677">
    <property type="term" value="F:DNA binding"/>
    <property type="evidence" value="ECO:0007669"/>
    <property type="project" value="InterPro"/>
</dbReference>
<feature type="domain" description="RNA polymerase sigma-70 region 2" evidence="5">
    <location>
        <begin position="28"/>
        <end position="95"/>
    </location>
</feature>
<dbReference type="InterPro" id="IPR013249">
    <property type="entry name" value="RNA_pol_sigma70_r4_t2"/>
</dbReference>
<comment type="similarity">
    <text evidence="1">Belongs to the sigma-70 factor family. ECF subfamily.</text>
</comment>
<evidence type="ECO:0000313" key="7">
    <source>
        <dbReference type="EMBL" id="HGT37698.1"/>
    </source>
</evidence>
<dbReference type="GO" id="GO:0006352">
    <property type="term" value="P:DNA-templated transcription initiation"/>
    <property type="evidence" value="ECO:0007669"/>
    <property type="project" value="InterPro"/>
</dbReference>
<reference evidence="7" key="1">
    <citation type="journal article" date="2020" name="mSystems">
        <title>Genome- and Community-Level Interaction Insights into Carbon Utilization and Element Cycling Functions of Hydrothermarchaeota in Hydrothermal Sediment.</title>
        <authorList>
            <person name="Zhou Z."/>
            <person name="Liu Y."/>
            <person name="Xu W."/>
            <person name="Pan J."/>
            <person name="Luo Z.H."/>
            <person name="Li M."/>
        </authorList>
    </citation>
    <scope>NUCLEOTIDE SEQUENCE [LARGE SCALE GENOMIC DNA]</scope>
    <source>
        <strain evidence="7">SpSt-508</strain>
    </source>
</reference>
<dbReference type="Gene3D" id="1.10.1740.10">
    <property type="match status" value="1"/>
</dbReference>
<evidence type="ECO:0000256" key="2">
    <source>
        <dbReference type="ARBA" id="ARBA00023015"/>
    </source>
</evidence>
<keyword evidence="3" id="KW-0731">Sigma factor</keyword>
<comment type="caution">
    <text evidence="7">The sequence shown here is derived from an EMBL/GenBank/DDBJ whole genome shotgun (WGS) entry which is preliminary data.</text>
</comment>
<accession>A0A7C4LJR3</accession>
<evidence type="ECO:0000259" key="6">
    <source>
        <dbReference type="Pfam" id="PF08281"/>
    </source>
</evidence>
<proteinExistence type="inferred from homology"/>
<dbReference type="EMBL" id="DSVQ01000001">
    <property type="protein sequence ID" value="HGT37698.1"/>
    <property type="molecule type" value="Genomic_DNA"/>
</dbReference>
<gene>
    <name evidence="7" type="ORF">ENS64_00270</name>
</gene>